<gene>
    <name evidence="3" type="ORF">A3J46_05280</name>
</gene>
<dbReference type="AlphaFoldDB" id="A0A1F8FBS0"/>
<name>A0A1F8FBS0_9BACT</name>
<reference evidence="3 4" key="1">
    <citation type="journal article" date="2016" name="Nat. Commun.">
        <title>Thousands of microbial genomes shed light on interconnected biogeochemical processes in an aquifer system.</title>
        <authorList>
            <person name="Anantharaman K."/>
            <person name="Brown C.T."/>
            <person name="Hug L.A."/>
            <person name="Sharon I."/>
            <person name="Castelle C.J."/>
            <person name="Probst A.J."/>
            <person name="Thomas B.C."/>
            <person name="Singh A."/>
            <person name="Wilkins M.J."/>
            <person name="Karaoz U."/>
            <person name="Brodie E.L."/>
            <person name="Williams K.H."/>
            <person name="Hubbard S.S."/>
            <person name="Banfield J.F."/>
        </authorList>
    </citation>
    <scope>NUCLEOTIDE SEQUENCE [LARGE SCALE GENOMIC DNA]</scope>
</reference>
<feature type="domain" description="Glycosyltransferase subfamily 4-like N-terminal" evidence="2">
    <location>
        <begin position="18"/>
        <end position="178"/>
    </location>
</feature>
<dbReference type="Pfam" id="PF13439">
    <property type="entry name" value="Glyco_transf_4"/>
    <property type="match status" value="1"/>
</dbReference>
<evidence type="ECO:0000313" key="4">
    <source>
        <dbReference type="Proteomes" id="UP000177167"/>
    </source>
</evidence>
<dbReference type="InterPro" id="IPR001296">
    <property type="entry name" value="Glyco_trans_1"/>
</dbReference>
<evidence type="ECO:0000313" key="3">
    <source>
        <dbReference type="EMBL" id="OGN10593.1"/>
    </source>
</evidence>
<dbReference type="GO" id="GO:0016757">
    <property type="term" value="F:glycosyltransferase activity"/>
    <property type="evidence" value="ECO:0007669"/>
    <property type="project" value="InterPro"/>
</dbReference>
<dbReference type="Gene3D" id="3.40.50.2000">
    <property type="entry name" value="Glycogen Phosphorylase B"/>
    <property type="match status" value="2"/>
</dbReference>
<organism evidence="3 4">
    <name type="scientific">Candidatus Yanofskybacteria bacterium RIFCSPHIGHO2_02_FULL_41_11</name>
    <dbReference type="NCBI Taxonomy" id="1802675"/>
    <lineage>
        <taxon>Bacteria</taxon>
        <taxon>Candidatus Yanofskyibacteriota</taxon>
    </lineage>
</organism>
<evidence type="ECO:0008006" key="5">
    <source>
        <dbReference type="Google" id="ProtNLM"/>
    </source>
</evidence>
<comment type="caution">
    <text evidence="3">The sequence shown here is derived from an EMBL/GenBank/DDBJ whole genome shotgun (WGS) entry which is preliminary data.</text>
</comment>
<evidence type="ECO:0000259" key="2">
    <source>
        <dbReference type="Pfam" id="PF13439"/>
    </source>
</evidence>
<protein>
    <recommendedName>
        <fullName evidence="5">Glycosyl transferase family 1 domain-containing protein</fullName>
    </recommendedName>
</protein>
<evidence type="ECO:0000259" key="1">
    <source>
        <dbReference type="Pfam" id="PF00534"/>
    </source>
</evidence>
<dbReference type="InterPro" id="IPR028098">
    <property type="entry name" value="Glyco_trans_4-like_N"/>
</dbReference>
<dbReference type="PANTHER" id="PTHR45947">
    <property type="entry name" value="SULFOQUINOVOSYL TRANSFERASE SQD2"/>
    <property type="match status" value="1"/>
</dbReference>
<proteinExistence type="predicted"/>
<dbReference type="SUPFAM" id="SSF53756">
    <property type="entry name" value="UDP-Glycosyltransferase/glycogen phosphorylase"/>
    <property type="match status" value="1"/>
</dbReference>
<feature type="domain" description="Glycosyl transferase family 1" evidence="1">
    <location>
        <begin position="202"/>
        <end position="362"/>
    </location>
</feature>
<dbReference type="Pfam" id="PF00534">
    <property type="entry name" value="Glycos_transf_1"/>
    <property type="match status" value="1"/>
</dbReference>
<dbReference type="Proteomes" id="UP000177167">
    <property type="component" value="Unassembled WGS sequence"/>
</dbReference>
<dbReference type="EMBL" id="MGJP01000003">
    <property type="protein sequence ID" value="OGN10593.1"/>
    <property type="molecule type" value="Genomic_DNA"/>
</dbReference>
<sequence length="387" mass="44100">MAYKSRILVFIPAFRPMVGGSELALEEVTKRLPDIFFDIVTPRYKKEFEVFEPGNNFNIHRVGFLRNLIKIFFPISGFFKALELLRENKYAAIHAYQASYGGGAAWLLKLFYPRLPFILTLQEGKKLDEQFFLLNWFRCLIISKADFVTVISNYLKEYIERVSKNKKIFLMPNGVDLQKFKIQNPKSPTEDLGPSLRDSRVKINEKIIITVSRLVEKNGVEDLIDAFNILNSRFQISDLELVVIGGGPLERNLKSKVRSLKLEDKVKFIGKISSDEVPKYLAQADVFVRPSLSEGLGTAFLEAMAAGLPIVATSVGGIPDFLTEGETGLFCKVSDPEDIAEKINRILIDDDLRNKLILNGRKLVEEKYSWDKIASKFRELYLEVMNP</sequence>
<dbReference type="PANTHER" id="PTHR45947:SF14">
    <property type="entry name" value="SLL1723 PROTEIN"/>
    <property type="match status" value="1"/>
</dbReference>
<dbReference type="CDD" id="cd03801">
    <property type="entry name" value="GT4_PimA-like"/>
    <property type="match status" value="1"/>
</dbReference>
<accession>A0A1F8FBS0</accession>
<dbReference type="InterPro" id="IPR050194">
    <property type="entry name" value="Glycosyltransferase_grp1"/>
</dbReference>